<dbReference type="AlphaFoldDB" id="T1JYX0"/>
<dbReference type="EnsemblMetazoa" id="tetur03g01860.1">
    <property type="protein sequence ID" value="tetur03g01860.1"/>
    <property type="gene ID" value="tetur03g01860"/>
</dbReference>
<evidence type="ECO:0000313" key="1">
    <source>
        <dbReference type="EnsemblMetazoa" id="tetur03g01860.1"/>
    </source>
</evidence>
<sequence length="212" mass="24275">MSLTPRVNEEVVEKCEKLYQRIKKDAACVSATSDAHVWDEKPSWFDEKKFKKGQETALKYFTSVFLSHTIGLTVLFNIPTMITPLAVTRTHASVSKLFTRYLAVFIHVKKWYETDPYEKGSLGHKSLKMVNNFHRKVGSDMNKSVIEPGKNPVWISQYDMAVTVWCVIAPVILDPKKIGFHGITREEIENLMHVWACIGRSLSVHHNQRTGI</sequence>
<dbReference type="PANTHER" id="PTHR37159">
    <property type="entry name" value="GH11867P"/>
    <property type="match status" value="1"/>
</dbReference>
<dbReference type="PANTHER" id="PTHR37159:SF1">
    <property type="entry name" value="GH11867P"/>
    <property type="match status" value="1"/>
</dbReference>
<dbReference type="STRING" id="32264.T1JYX0"/>
<dbReference type="HOGENOM" id="CLU_1301118_0_0_1"/>
<dbReference type="eggNOG" id="KOG3298">
    <property type="taxonomic scope" value="Eukaryota"/>
</dbReference>
<keyword evidence="2" id="KW-1185">Reference proteome</keyword>
<dbReference type="EMBL" id="CAEY01001109">
    <property type="status" value="NOT_ANNOTATED_CDS"/>
    <property type="molecule type" value="Genomic_DNA"/>
</dbReference>
<proteinExistence type="predicted"/>
<evidence type="ECO:0000313" key="2">
    <source>
        <dbReference type="Proteomes" id="UP000015104"/>
    </source>
</evidence>
<name>T1JYX0_TETUR</name>
<dbReference type="Proteomes" id="UP000015104">
    <property type="component" value="Unassembled WGS sequence"/>
</dbReference>
<accession>T1JYX0</accession>
<reference evidence="2" key="1">
    <citation type="submission" date="2011-08" db="EMBL/GenBank/DDBJ databases">
        <authorList>
            <person name="Rombauts S."/>
        </authorList>
    </citation>
    <scope>NUCLEOTIDE SEQUENCE</scope>
    <source>
        <strain evidence="2">London</strain>
    </source>
</reference>
<protein>
    <submittedName>
        <fullName evidence="1">Uncharacterized protein</fullName>
    </submittedName>
</protein>
<reference evidence="1" key="2">
    <citation type="submission" date="2015-06" db="UniProtKB">
        <authorList>
            <consortium name="EnsemblMetazoa"/>
        </authorList>
    </citation>
    <scope>IDENTIFICATION</scope>
</reference>
<organism evidence="1 2">
    <name type="scientific">Tetranychus urticae</name>
    <name type="common">Two-spotted spider mite</name>
    <dbReference type="NCBI Taxonomy" id="32264"/>
    <lineage>
        <taxon>Eukaryota</taxon>
        <taxon>Metazoa</taxon>
        <taxon>Ecdysozoa</taxon>
        <taxon>Arthropoda</taxon>
        <taxon>Chelicerata</taxon>
        <taxon>Arachnida</taxon>
        <taxon>Acari</taxon>
        <taxon>Acariformes</taxon>
        <taxon>Trombidiformes</taxon>
        <taxon>Prostigmata</taxon>
        <taxon>Eleutherengona</taxon>
        <taxon>Raphignathae</taxon>
        <taxon>Tetranychoidea</taxon>
        <taxon>Tetranychidae</taxon>
        <taxon>Tetranychus</taxon>
    </lineage>
</organism>